<dbReference type="Pfam" id="PF02759">
    <property type="entry name" value="RUN"/>
    <property type="match status" value="1"/>
</dbReference>
<dbReference type="PANTHER" id="PTHR15591">
    <property type="entry name" value="RUN AND SH3 DOMAIN CONTAINING"/>
    <property type="match status" value="1"/>
</dbReference>
<dbReference type="CDD" id="cd17685">
    <property type="entry name" value="RUN_RUSC"/>
    <property type="match status" value="1"/>
</dbReference>
<feature type="compositionally biased region" description="Low complexity" evidence="3">
    <location>
        <begin position="1485"/>
        <end position="1495"/>
    </location>
</feature>
<feature type="region of interest" description="Disordered" evidence="3">
    <location>
        <begin position="490"/>
        <end position="517"/>
    </location>
</feature>
<feature type="region of interest" description="Disordered" evidence="3">
    <location>
        <begin position="1022"/>
        <end position="1049"/>
    </location>
</feature>
<evidence type="ECO:0008006" key="8">
    <source>
        <dbReference type="Google" id="ProtNLM"/>
    </source>
</evidence>
<dbReference type="GO" id="GO:0031410">
    <property type="term" value="C:cytoplasmic vesicle"/>
    <property type="evidence" value="ECO:0007669"/>
    <property type="project" value="TreeGrafter"/>
</dbReference>
<feature type="region of interest" description="Disordered" evidence="3">
    <location>
        <begin position="233"/>
        <end position="265"/>
    </location>
</feature>
<feature type="region of interest" description="Disordered" evidence="3">
    <location>
        <begin position="437"/>
        <end position="476"/>
    </location>
</feature>
<feature type="region of interest" description="Disordered" evidence="3">
    <location>
        <begin position="790"/>
        <end position="898"/>
    </location>
</feature>
<protein>
    <recommendedName>
        <fullName evidence="8">Iporin</fullName>
    </recommendedName>
</protein>
<reference evidence="6" key="1">
    <citation type="submission" date="2022-11" db="UniProtKB">
        <authorList>
            <consortium name="EnsemblMetazoa"/>
        </authorList>
    </citation>
    <scope>IDENTIFICATION</scope>
</reference>
<dbReference type="EnsemblMetazoa" id="XM_038222194.1">
    <property type="protein sequence ID" value="XP_038078122.1"/>
    <property type="gene ID" value="LOC119745667"/>
</dbReference>
<organism evidence="6 7">
    <name type="scientific">Patiria miniata</name>
    <name type="common">Bat star</name>
    <name type="synonym">Asterina miniata</name>
    <dbReference type="NCBI Taxonomy" id="46514"/>
    <lineage>
        <taxon>Eukaryota</taxon>
        <taxon>Metazoa</taxon>
        <taxon>Echinodermata</taxon>
        <taxon>Eleutherozoa</taxon>
        <taxon>Asterozoa</taxon>
        <taxon>Asteroidea</taxon>
        <taxon>Valvatacea</taxon>
        <taxon>Valvatida</taxon>
        <taxon>Asterinidae</taxon>
        <taxon>Patiria</taxon>
    </lineage>
</organism>
<feature type="region of interest" description="Disordered" evidence="3">
    <location>
        <begin position="1"/>
        <end position="33"/>
    </location>
</feature>
<evidence type="ECO:0000256" key="2">
    <source>
        <dbReference type="PROSITE-ProRule" id="PRU00192"/>
    </source>
</evidence>
<dbReference type="SUPFAM" id="SSF50044">
    <property type="entry name" value="SH3-domain"/>
    <property type="match status" value="1"/>
</dbReference>
<dbReference type="InterPro" id="IPR004012">
    <property type="entry name" value="Run_dom"/>
</dbReference>
<dbReference type="RefSeq" id="XP_038078121.1">
    <property type="nucleotide sequence ID" value="XM_038222193.1"/>
</dbReference>
<feature type="compositionally biased region" description="Low complexity" evidence="3">
    <location>
        <begin position="291"/>
        <end position="303"/>
    </location>
</feature>
<accession>A0A914BR48</accession>
<dbReference type="PROSITE" id="PS50826">
    <property type="entry name" value="RUN"/>
    <property type="match status" value="1"/>
</dbReference>
<keyword evidence="1 2" id="KW-0728">SH3 domain</keyword>
<dbReference type="PROSITE" id="PS50002">
    <property type="entry name" value="SH3"/>
    <property type="match status" value="1"/>
</dbReference>
<dbReference type="Gene3D" id="2.30.30.40">
    <property type="entry name" value="SH3 Domains"/>
    <property type="match status" value="1"/>
</dbReference>
<dbReference type="Gene3D" id="1.20.58.900">
    <property type="match status" value="1"/>
</dbReference>
<dbReference type="OMA" id="CEERSIQ"/>
<evidence type="ECO:0000259" key="5">
    <source>
        <dbReference type="PROSITE" id="PS50826"/>
    </source>
</evidence>
<feature type="domain" description="RUN" evidence="5">
    <location>
        <begin position="1158"/>
        <end position="1302"/>
    </location>
</feature>
<feature type="compositionally biased region" description="Polar residues" evidence="3">
    <location>
        <begin position="539"/>
        <end position="555"/>
    </location>
</feature>
<feature type="compositionally biased region" description="Basic and acidic residues" evidence="3">
    <location>
        <begin position="185"/>
        <end position="205"/>
    </location>
</feature>
<dbReference type="GeneID" id="119745667"/>
<feature type="compositionally biased region" description="Low complexity" evidence="3">
    <location>
        <begin position="242"/>
        <end position="265"/>
    </location>
</feature>
<dbReference type="SMART" id="SM00326">
    <property type="entry name" value="SH3"/>
    <property type="match status" value="1"/>
</dbReference>
<evidence type="ECO:0000313" key="7">
    <source>
        <dbReference type="Proteomes" id="UP000887568"/>
    </source>
</evidence>
<dbReference type="RefSeq" id="XP_038078120.1">
    <property type="nucleotide sequence ID" value="XM_038222192.1"/>
</dbReference>
<feature type="compositionally biased region" description="Polar residues" evidence="3">
    <location>
        <begin position="1022"/>
        <end position="1043"/>
    </location>
</feature>
<feature type="region of interest" description="Disordered" evidence="3">
    <location>
        <begin position="1482"/>
        <end position="1537"/>
    </location>
</feature>
<feature type="region of interest" description="Disordered" evidence="3">
    <location>
        <begin position="179"/>
        <end position="218"/>
    </location>
</feature>
<feature type="region of interest" description="Disordered" evidence="3">
    <location>
        <begin position="288"/>
        <end position="355"/>
    </location>
</feature>
<evidence type="ECO:0000256" key="1">
    <source>
        <dbReference type="ARBA" id="ARBA00022443"/>
    </source>
</evidence>
<evidence type="ECO:0000256" key="3">
    <source>
        <dbReference type="SAM" id="MobiDB-lite"/>
    </source>
</evidence>
<dbReference type="Proteomes" id="UP000887568">
    <property type="component" value="Unplaced"/>
</dbReference>
<dbReference type="InterPro" id="IPR047343">
    <property type="entry name" value="RUSC1_2"/>
</dbReference>
<dbReference type="EnsemblMetazoa" id="XM_038222193.1">
    <property type="protein sequence ID" value="XP_038078121.1"/>
    <property type="gene ID" value="LOC119745667"/>
</dbReference>
<feature type="compositionally biased region" description="Pro residues" evidence="3">
    <location>
        <begin position="22"/>
        <end position="33"/>
    </location>
</feature>
<feature type="compositionally biased region" description="Polar residues" evidence="3">
    <location>
        <begin position="710"/>
        <end position="721"/>
    </location>
</feature>
<proteinExistence type="predicted"/>
<dbReference type="SUPFAM" id="SSF140741">
    <property type="entry name" value="RUN domain-like"/>
    <property type="match status" value="1"/>
</dbReference>
<dbReference type="InterPro" id="IPR037213">
    <property type="entry name" value="Run_dom_sf"/>
</dbReference>
<feature type="compositionally biased region" description="Basic and acidic residues" evidence="3">
    <location>
        <begin position="1"/>
        <end position="12"/>
    </location>
</feature>
<evidence type="ECO:0000313" key="6">
    <source>
        <dbReference type="EnsemblMetazoa" id="XP_038078121.1"/>
    </source>
</evidence>
<feature type="domain" description="SH3" evidence="4">
    <location>
        <begin position="1529"/>
        <end position="1587"/>
    </location>
</feature>
<evidence type="ECO:0000259" key="4">
    <source>
        <dbReference type="PROSITE" id="PS50002"/>
    </source>
</evidence>
<feature type="region of interest" description="Disordered" evidence="3">
    <location>
        <begin position="1382"/>
        <end position="1419"/>
    </location>
</feature>
<feature type="compositionally biased region" description="Polar residues" evidence="3">
    <location>
        <begin position="458"/>
        <end position="471"/>
    </location>
</feature>
<feature type="compositionally biased region" description="Polar residues" evidence="3">
    <location>
        <begin position="503"/>
        <end position="517"/>
    </location>
</feature>
<feature type="compositionally biased region" description="Basic and acidic residues" evidence="3">
    <location>
        <begin position="797"/>
        <end position="864"/>
    </location>
</feature>
<dbReference type="RefSeq" id="XP_038078122.1">
    <property type="nucleotide sequence ID" value="XM_038222194.1"/>
</dbReference>
<feature type="region of interest" description="Disordered" evidence="3">
    <location>
        <begin position="702"/>
        <end position="726"/>
    </location>
</feature>
<dbReference type="InterPro" id="IPR001452">
    <property type="entry name" value="SH3_domain"/>
</dbReference>
<feature type="compositionally biased region" description="Basic and acidic residues" evidence="3">
    <location>
        <begin position="873"/>
        <end position="886"/>
    </location>
</feature>
<feature type="region of interest" description="Disordered" evidence="3">
    <location>
        <begin position="539"/>
        <end position="564"/>
    </location>
</feature>
<feature type="compositionally biased region" description="Basic and acidic residues" evidence="3">
    <location>
        <begin position="1496"/>
        <end position="1509"/>
    </location>
</feature>
<feature type="compositionally biased region" description="Polar residues" evidence="3">
    <location>
        <begin position="334"/>
        <end position="355"/>
    </location>
</feature>
<name>A0A914BR48_PATMI</name>
<feature type="region of interest" description="Disordered" evidence="3">
    <location>
        <begin position="1061"/>
        <end position="1080"/>
    </location>
</feature>
<sequence>MPAINSDHKWDVSGKGTGVACLPPPTRSLPSSPPRIEHLERMSLSAMLGEYHQDEMQGDLLMTSSLPSYPLSSFRATGESMEMTNDLLDLTKPLPWDRLKRGASTMSLDSLNENYMESVPGEMAVLEDQDKTPVATCTCGKTTNFECWVHRVPFGGAGELTEEISQTCLQLVRELRSEPSGCDGLVHEPSNENKPHDFGESDLRMKYSPPTNHVRVSVDTPCSWKRERSFSGDQLGADFDTPSSKSSGSLASAPSVQRSELSSSPDSYDLLYKSFEVAVEMDRLQLERGQSEGSSVGSSLESLNRTSPKLQKVLVQKRRSSPDGSGESPADITSCDSITGSNKNLILSPGRQGNLQPMTVDKYQYEVTHLEDSYPVEDSSQKVTFASLAKKKKKPEVTTPQAVPSEATHWTELVTSTTPKEAPKSLPCKIPVSSSKSEVVNKLKRPHSLPIQLRHIQKPSSRPQQTPEQSQGVAGGATVGVKGVTRTLSAPEGFGCSFPRSAGSGQDSSLSKTTSWVLPAASQSTSGLSLLTRKRPYNSHSLTTPQYDPSANCEGNGNPKMAAGSPLINSSIHIGAHGTRDLSYHLNCGDNAQMPERATRARILAMDINANFTEPQELDMFIPEHHHFIPQETTSETGDLHGGSPASRPLSLLQDRLHFRSNIGAESSSDWVPGPRSSWLDVSRRKLMPPRTLDFMQEEVGSLQKKEQEPQTCSRGCSTDSPPAMDPTSFLKMHLKIYKEEDLKTKEQAKECRDIGVSTDESLSGVFQKDSICPCARNCCHVANTSQSTLTMGSDDQNSHSDVPERSCPDPVDRTESKSILRITDDGSVDEIKKVVPRQDFKGGREVDKQTSEKKTASVRESKSRSKKPKERKGKDIAHGDDRKETSVQSWRVGGKGRRGSRTIVTCEESHVADALTNRVVRIQNVGASTLPSSTDKKYIRHQPLKPIHQVDEEHRQRKGWHDIVRVGCGIRDGGVKFLQKLYSKANQLAGPLPPTVTAWPASMHSRAERVHSLPANLNQYRGSQSQSTVNPVNQSQAPSGRLSSGGEPIKRILSWDSGAARRGGDDFQPEANGASLKQRPLSLDVSSHYDVSADCLPPQEMQVSPREAEDEVNLVQKKALVTSIECAVEHILSHFGQARTKTLEEKGRLGSTAHSPDIGHLMLHYLCPAIRALLQDGLRPHVTSFFVGRLKTTLWGVVETTAQLGPGTRPLHELVRHLSQQTYLKTSDLRVNAFIMGLLNIRCLELWLEHIRDHPDIVRSLYEPNAFLSLCNGATKAFFDQLLVAVQPLTLLPFDLDYKFEHQRLVHQLNQQRQKEQLMDQYANKASNAVLTQTHASAGGSWLRGTASLLWRNREGAQKPEEPSPTGTVTSSSLGFLKSLKGQRSVERTKNSRSSEQPVPGMWKTDENATPTQGVEQTRDLVTNKEAASNWSLDWIKGFVAASKEATTTTVGVSSTKTMTSSGSTWSRFGSSLSKAFERIRPDSTASTTQQTSTHQDKAPNRTPEKETTLSGQAESPRNLAPPTSPVSPGSPVKARCHHVTMSQEELSFTKGSILTVKQQVDPDWLMCSQGDQSGLVHIDYVQGME</sequence>
<dbReference type="EnsemblMetazoa" id="XM_038222192.1">
    <property type="protein sequence ID" value="XP_038078120.1"/>
    <property type="gene ID" value="LOC119745667"/>
</dbReference>
<dbReference type="OrthoDB" id="9884296at2759"/>
<dbReference type="SMART" id="SM00593">
    <property type="entry name" value="RUN"/>
    <property type="match status" value="1"/>
</dbReference>
<dbReference type="InterPro" id="IPR036028">
    <property type="entry name" value="SH3-like_dom_sf"/>
</dbReference>
<keyword evidence="7" id="KW-1185">Reference proteome</keyword>
<dbReference type="PANTHER" id="PTHR15591:SF13">
    <property type="entry name" value="RUN DOMAIN-CONTAINING PROTEIN"/>
    <property type="match status" value="1"/>
</dbReference>